<reference evidence="2 3" key="1">
    <citation type="journal article" date="2014" name="Int. J. Syst. Evol. Microbiol.">
        <title>Complete genome sequence of Corynebacterium casei LMG S-19264T (=DSM 44701T), isolated from a smear-ripened cheese.</title>
        <authorList>
            <consortium name="US DOE Joint Genome Institute (JGI-PGF)"/>
            <person name="Walter F."/>
            <person name="Albersmeier A."/>
            <person name="Kalinowski J."/>
            <person name="Ruckert C."/>
        </authorList>
    </citation>
    <scope>NUCLEOTIDE SEQUENCE [LARGE SCALE GENOMIC DNA]</scope>
    <source>
        <strain evidence="2 3">NBRC 110095</strain>
    </source>
</reference>
<dbReference type="InterPro" id="IPR010982">
    <property type="entry name" value="Lambda_DNA-bd_dom_sf"/>
</dbReference>
<dbReference type="Proteomes" id="UP001156870">
    <property type="component" value="Unassembled WGS sequence"/>
</dbReference>
<dbReference type="SUPFAM" id="SSF47413">
    <property type="entry name" value="lambda repressor-like DNA-binding domains"/>
    <property type="match status" value="1"/>
</dbReference>
<dbReference type="Gene3D" id="1.10.260.40">
    <property type="entry name" value="lambda repressor-like DNA-binding domains"/>
    <property type="match status" value="1"/>
</dbReference>
<keyword evidence="3" id="KW-1185">Reference proteome</keyword>
<evidence type="ECO:0000313" key="3">
    <source>
        <dbReference type="Proteomes" id="UP001156870"/>
    </source>
</evidence>
<name>A0AA37WN54_9GAMM</name>
<dbReference type="InterPro" id="IPR001387">
    <property type="entry name" value="Cro/C1-type_HTH"/>
</dbReference>
<organism evidence="2 3">
    <name type="scientific">Marinibactrum halimedae</name>
    <dbReference type="NCBI Taxonomy" id="1444977"/>
    <lineage>
        <taxon>Bacteria</taxon>
        <taxon>Pseudomonadati</taxon>
        <taxon>Pseudomonadota</taxon>
        <taxon>Gammaproteobacteria</taxon>
        <taxon>Cellvibrionales</taxon>
        <taxon>Cellvibrionaceae</taxon>
        <taxon>Marinibactrum</taxon>
    </lineage>
</organism>
<dbReference type="EMBL" id="BSPD01000017">
    <property type="protein sequence ID" value="GLS24652.1"/>
    <property type="molecule type" value="Genomic_DNA"/>
</dbReference>
<accession>A0AA37WN54</accession>
<dbReference type="PROSITE" id="PS50943">
    <property type="entry name" value="HTH_CROC1"/>
    <property type="match status" value="1"/>
</dbReference>
<feature type="domain" description="HTH cro/C1-type" evidence="1">
    <location>
        <begin position="2"/>
        <end position="48"/>
    </location>
</feature>
<sequence length="63" mass="7241">MGISQEKLAFRASLSVTSIREVELDKKQLTVFSLFKVAKALQLNPDELLRSPWLSWSQKEGEY</sequence>
<evidence type="ECO:0000259" key="1">
    <source>
        <dbReference type="PROSITE" id="PS50943"/>
    </source>
</evidence>
<proteinExistence type="predicted"/>
<dbReference type="Pfam" id="PF01381">
    <property type="entry name" value="HTH_3"/>
    <property type="match status" value="1"/>
</dbReference>
<dbReference type="GO" id="GO:0003677">
    <property type="term" value="F:DNA binding"/>
    <property type="evidence" value="ECO:0007669"/>
    <property type="project" value="InterPro"/>
</dbReference>
<protein>
    <recommendedName>
        <fullName evidence="1">HTH cro/C1-type domain-containing protein</fullName>
    </recommendedName>
</protein>
<dbReference type="AlphaFoldDB" id="A0AA37WN54"/>
<evidence type="ECO:0000313" key="2">
    <source>
        <dbReference type="EMBL" id="GLS24652.1"/>
    </source>
</evidence>
<dbReference type="CDD" id="cd00093">
    <property type="entry name" value="HTH_XRE"/>
    <property type="match status" value="1"/>
</dbReference>
<comment type="caution">
    <text evidence="2">The sequence shown here is derived from an EMBL/GenBank/DDBJ whole genome shotgun (WGS) entry which is preliminary data.</text>
</comment>
<gene>
    <name evidence="2" type="ORF">GCM10007877_03660</name>
</gene>